<proteinExistence type="predicted"/>
<sequence length="505" mass="57033">MFKPESWQSHDEYRTIVATIGHRLSRNNPKYSFNEYDEERQKLLNLNLDPLLDYIPAFYSKGGRPAAHQAQILRSLILFVLLFNKTKARTSLTLWVREVLPNSISLAVLIGCASLEELPPLGSYYDFMNRFWTDPGNRYSRTALLPAGKNGKKPKKLIGADGKLAEPEDSCTITAKDIVNDILDGKPAADNPEAALQKIFSILAVLPSIRLGLIDTQNLTLSGDGTAVVSHSSPYGRHLSSCGKDCPYRDGCARHYSDPDATWGWDSDNKTWCFGHTLYMLCTRNNTLKIELPLLMKFTDARRHDSKNFLYSMDDFGRNAFGVSPKNVCLDSAHDNLPTYELLEHWDINALIDINGRAKSSENAPAGITFDKSGHPICPAGHEMCPWGNDPIKDARKYRCPLRCGRISSCANEAACSPGSYGRTVYVKNHADLRFHPRIPRDSEEYRRIYSERTACERINDRVLNDYCLQNLKIRGKNHFSFWSMLIGICIHLDARYKVARLYAA</sequence>
<evidence type="ECO:0000313" key="2">
    <source>
        <dbReference type="Proteomes" id="UP000304953"/>
    </source>
</evidence>
<evidence type="ECO:0000313" key="1">
    <source>
        <dbReference type="EMBL" id="TGY85299.1"/>
    </source>
</evidence>
<accession>A0AC61RL70</accession>
<dbReference type="EMBL" id="SRYA01000193">
    <property type="protein sequence ID" value="TGY85299.1"/>
    <property type="molecule type" value="Genomic_DNA"/>
</dbReference>
<reference evidence="1" key="1">
    <citation type="submission" date="2019-04" db="EMBL/GenBank/DDBJ databases">
        <title>Microbes associate with the intestines of laboratory mice.</title>
        <authorList>
            <person name="Navarre W."/>
            <person name="Wong E."/>
            <person name="Huang K."/>
            <person name="Tropini C."/>
            <person name="Ng K."/>
            <person name="Yu B."/>
        </authorList>
    </citation>
    <scope>NUCLEOTIDE SEQUENCE</scope>
    <source>
        <strain evidence="1">NM01_1-7b</strain>
    </source>
</reference>
<keyword evidence="2" id="KW-1185">Reference proteome</keyword>
<organism evidence="1 2">
    <name type="scientific">Petralouisia muris</name>
    <dbReference type="NCBI Taxonomy" id="3032872"/>
    <lineage>
        <taxon>Bacteria</taxon>
        <taxon>Bacillati</taxon>
        <taxon>Bacillota</taxon>
        <taxon>Clostridia</taxon>
        <taxon>Lachnospirales</taxon>
        <taxon>Lachnospiraceae</taxon>
        <taxon>Petralouisia</taxon>
    </lineage>
</organism>
<gene>
    <name evidence="1" type="ORF">E5329_28950</name>
</gene>
<dbReference type="Proteomes" id="UP000304953">
    <property type="component" value="Unassembled WGS sequence"/>
</dbReference>
<comment type="caution">
    <text evidence="1">The sequence shown here is derived from an EMBL/GenBank/DDBJ whole genome shotgun (WGS) entry which is preliminary data.</text>
</comment>
<name>A0AC61RL70_9FIRM</name>
<protein>
    <submittedName>
        <fullName evidence="1">Uncharacterized protein</fullName>
    </submittedName>
</protein>